<dbReference type="InterPro" id="IPR020845">
    <property type="entry name" value="AMP-binding_CS"/>
</dbReference>
<organism evidence="11 12">
    <name type="scientific">Mycolicibacterium grossiae</name>
    <dbReference type="NCBI Taxonomy" id="1552759"/>
    <lineage>
        <taxon>Bacteria</taxon>
        <taxon>Bacillati</taxon>
        <taxon>Actinomycetota</taxon>
        <taxon>Actinomycetes</taxon>
        <taxon>Mycobacteriales</taxon>
        <taxon>Mycobacteriaceae</taxon>
        <taxon>Mycolicibacterium</taxon>
    </lineage>
</organism>
<dbReference type="EC" id="6.2.1.3" evidence="3"/>
<feature type="domain" description="AMP-dependent synthetase/ligase" evidence="9">
    <location>
        <begin position="18"/>
        <end position="360"/>
    </location>
</feature>
<dbReference type="EMBL" id="MCHX01000025">
    <property type="protein sequence ID" value="OFJ53448.1"/>
    <property type="molecule type" value="Genomic_DNA"/>
</dbReference>
<evidence type="ECO:0000259" key="9">
    <source>
        <dbReference type="Pfam" id="PF00501"/>
    </source>
</evidence>
<reference evidence="11 12" key="1">
    <citation type="submission" date="2016-09" db="EMBL/GenBank/DDBJ databases">
        <title>genome sequence of Mycobacterium sp. 739 SCH.</title>
        <authorList>
            <person name="Greninger A.L."/>
            <person name="Qin X."/>
            <person name="Jerome K."/>
            <person name="Vora S."/>
            <person name="Quinn K."/>
        </authorList>
    </citation>
    <scope>NUCLEOTIDE SEQUENCE [LARGE SCALE GENOMIC DNA]</scope>
    <source>
        <strain evidence="11 12">SCH</strain>
    </source>
</reference>
<dbReference type="PANTHER" id="PTHR43201:SF32">
    <property type="entry name" value="2-SUCCINYLBENZOATE--COA LIGASE, CHLOROPLASTIC_PEROXISOMAL"/>
    <property type="match status" value="1"/>
</dbReference>
<evidence type="ECO:0000256" key="3">
    <source>
        <dbReference type="ARBA" id="ARBA00026121"/>
    </source>
</evidence>
<dbReference type="Pfam" id="PF00501">
    <property type="entry name" value="AMP-binding"/>
    <property type="match status" value="1"/>
</dbReference>
<accession>A0A1E8Q498</accession>
<dbReference type="Gene3D" id="3.30.300.30">
    <property type="match status" value="1"/>
</dbReference>
<dbReference type="InterPro" id="IPR000873">
    <property type="entry name" value="AMP-dep_synth/lig_dom"/>
</dbReference>
<dbReference type="FunFam" id="3.30.300.30:FF:000008">
    <property type="entry name" value="2,3-dihydroxybenzoate-AMP ligase"/>
    <property type="match status" value="1"/>
</dbReference>
<dbReference type="PANTHER" id="PTHR43201">
    <property type="entry name" value="ACYL-COA SYNTHETASE"/>
    <property type="match status" value="1"/>
</dbReference>
<dbReference type="Gene3D" id="3.40.50.12780">
    <property type="entry name" value="N-terminal domain of ligase-like"/>
    <property type="match status" value="1"/>
</dbReference>
<evidence type="ECO:0000259" key="10">
    <source>
        <dbReference type="Pfam" id="PF13193"/>
    </source>
</evidence>
<evidence type="ECO:0000256" key="6">
    <source>
        <dbReference type="ARBA" id="ARBA00076959"/>
    </source>
</evidence>
<keyword evidence="12" id="KW-1185">Reference proteome</keyword>
<dbReference type="OrthoDB" id="9803968at2"/>
<evidence type="ECO:0000256" key="2">
    <source>
        <dbReference type="ARBA" id="ARBA00022598"/>
    </source>
</evidence>
<proteinExistence type="inferred from homology"/>
<comment type="catalytic activity">
    <reaction evidence="4">
        <text>a long-chain fatty acid + ATP + CoA = a long-chain fatty acyl-CoA + AMP + diphosphate</text>
        <dbReference type="Rhea" id="RHEA:15421"/>
        <dbReference type="ChEBI" id="CHEBI:30616"/>
        <dbReference type="ChEBI" id="CHEBI:33019"/>
        <dbReference type="ChEBI" id="CHEBI:57287"/>
        <dbReference type="ChEBI" id="CHEBI:57560"/>
        <dbReference type="ChEBI" id="CHEBI:83139"/>
        <dbReference type="ChEBI" id="CHEBI:456215"/>
        <dbReference type="EC" id="6.2.1.3"/>
    </reaction>
</comment>
<dbReference type="GO" id="GO:0004467">
    <property type="term" value="F:long-chain fatty acid-CoA ligase activity"/>
    <property type="evidence" value="ECO:0007669"/>
    <property type="project" value="UniProtKB-EC"/>
</dbReference>
<dbReference type="InterPro" id="IPR042099">
    <property type="entry name" value="ANL_N_sf"/>
</dbReference>
<protein>
    <recommendedName>
        <fullName evidence="5">Long-chain-fatty-acid--CoA ligase FadD13</fullName>
        <ecNumber evidence="3">6.2.1.3</ecNumber>
    </recommendedName>
    <alternativeName>
        <fullName evidence="6">Fatty acyl-CoA ligase</fullName>
    </alternativeName>
    <alternativeName>
        <fullName evidence="8">Fatty acyl-CoA synthetase</fullName>
    </alternativeName>
    <alternativeName>
        <fullName evidence="7">Very-long-chain fatty-acyl-CoA synthetase</fullName>
    </alternativeName>
</protein>
<dbReference type="InterPro" id="IPR025110">
    <property type="entry name" value="AMP-bd_C"/>
</dbReference>
<dbReference type="InterPro" id="IPR045851">
    <property type="entry name" value="AMP-bd_C_sf"/>
</dbReference>
<dbReference type="GO" id="GO:0031956">
    <property type="term" value="F:medium-chain fatty acid-CoA ligase activity"/>
    <property type="evidence" value="ECO:0007669"/>
    <property type="project" value="TreeGrafter"/>
</dbReference>
<comment type="similarity">
    <text evidence="1">Belongs to the ATP-dependent AMP-binding enzyme family.</text>
</comment>
<evidence type="ECO:0000313" key="12">
    <source>
        <dbReference type="Proteomes" id="UP000178953"/>
    </source>
</evidence>
<gene>
    <name evidence="11" type="ORF">BEL07_12630</name>
</gene>
<evidence type="ECO:0000256" key="5">
    <source>
        <dbReference type="ARBA" id="ARBA00069710"/>
    </source>
</evidence>
<evidence type="ECO:0000256" key="8">
    <source>
        <dbReference type="ARBA" id="ARBA00083882"/>
    </source>
</evidence>
<dbReference type="SUPFAM" id="SSF56801">
    <property type="entry name" value="Acetyl-CoA synthetase-like"/>
    <property type="match status" value="1"/>
</dbReference>
<evidence type="ECO:0000256" key="7">
    <source>
        <dbReference type="ARBA" id="ARBA00080667"/>
    </source>
</evidence>
<evidence type="ECO:0000256" key="1">
    <source>
        <dbReference type="ARBA" id="ARBA00006432"/>
    </source>
</evidence>
<keyword evidence="2" id="KW-0436">Ligase</keyword>
<comment type="caution">
    <text evidence="11">The sequence shown here is derived from an EMBL/GenBank/DDBJ whole genome shotgun (WGS) entry which is preliminary data.</text>
</comment>
<feature type="domain" description="AMP-binding enzyme C-terminal" evidence="10">
    <location>
        <begin position="407"/>
        <end position="482"/>
    </location>
</feature>
<dbReference type="AlphaFoldDB" id="A0A1E8Q498"/>
<dbReference type="RefSeq" id="WP_070353448.1">
    <property type="nucleotide sequence ID" value="NZ_MCHX01000025.1"/>
</dbReference>
<dbReference type="PROSITE" id="PS00455">
    <property type="entry name" value="AMP_BINDING"/>
    <property type="match status" value="1"/>
</dbReference>
<evidence type="ECO:0000313" key="11">
    <source>
        <dbReference type="EMBL" id="OFJ53448.1"/>
    </source>
</evidence>
<dbReference type="Proteomes" id="UP000178953">
    <property type="component" value="Unassembled WGS sequence"/>
</dbReference>
<dbReference type="Pfam" id="PF13193">
    <property type="entry name" value="AMP-binding_C"/>
    <property type="match status" value="1"/>
</dbReference>
<name>A0A1E8Q498_9MYCO</name>
<sequence>MREIGSGGRALLHEIVTAAAATAPDRPAVVTADGTATTFAELDRMVAAVAGWLHAHTAAGDRIAVIGDNGLEYALLYYAVPRSGRILVLVNQRLAPAERAAQFDATAPALIVGAAPYLDELPPSGVPRIAFASPRWRELLTHAPLPVDAARPDDTAWLLFTSGSTGTPKGVLHTHRSIIAAVAGTVEGRAVQPGGVYLLPFPMCHVAGYNMLVHHATASTVLPVPDFRPATFVELVNRHGVTSCSLAPTMLHALLRHLEETGARIPTLRDVAYGSAAIGADLLRRALHTLDVGFHQGYGMTETGGNVTFLGPDDHRAGAAGDDAALASAGRPHTGVEVRIEGGEVGEILVRGTQVAAGYWPDGRSATVEGWLPTGDVGRIDDAGRLVVVDRRKDVVITGGENVSSREVEDVLSHHPCVDQVAVVGVPDAYWGEAICAVVVPRPGSHCDEADLIAHARAHATAFKRPRHVLFVDALPLTSNGKIAKEEVRRLARATLRPEGSSECSPRSPTPR</sequence>
<evidence type="ECO:0000256" key="4">
    <source>
        <dbReference type="ARBA" id="ARBA00036813"/>
    </source>
</evidence>